<dbReference type="InterPro" id="IPR036505">
    <property type="entry name" value="Amidase/PGRP_sf"/>
</dbReference>
<feature type="compositionally biased region" description="Low complexity" evidence="2">
    <location>
        <begin position="84"/>
        <end position="103"/>
    </location>
</feature>
<evidence type="ECO:0000256" key="1">
    <source>
        <dbReference type="ARBA" id="ARBA00007553"/>
    </source>
</evidence>
<name>A0A5M9ZCS2_9BIFI</name>
<sequence length="900" mass="94518">MRRGEKDKWSTDELPTRVNRCVNRVIATLTGALAVVAMMIPMASAQAADVAPIASVVPVADTSADGIQRVAKTHKPQVEQQSFTAAPATAMPAEPSAPTAPTGPNGGTASGSGSEGELGDDAFGNGNSEAGNGDAAAPYSLAAEPRSRSAAPQSGDAGDGSDSASNAPAAPAPAPVPSAPSAPQPQASPQTSRAVTVSADLSGLATVGVTWKQQDMKDADKAPTYQLRYFRNNAWSQWITIPSIDDDFGRIGLSPSYYVGDATKVEAQLIPVAGQTITEAKLITVDSGYSAVGDAQGSAYRNGNKGDKASIDDPYAVGETSAVRSDNAASESDSPRPATAGWSANTPAASGAVSATLTSGKSASASASTTTPTVRTAAAVTATGRIHTREEWWVAGNPAMTWKPKRDGHWKGAIVHHTVDRNDYTQAEVPAMINGIYLFHNTQRGWGDIGYQLIVDRFGGIWEGRDEGVANQIVPASQVEGAQASGFNRDTFGIAMLGSYHLDVAPTDAQIESTAAAIAWEFRALRIPSPFGTFQFHGTQQRVTGHGDASHYIGGDLNHTLCPGQQVWDRMETIRARVLGYMIHPSAMAAVNVPNGTYYINSVAKDSSSIEIPMTANTANTANGSNAATPVYNTADGARTQLHSATGKPNQQFTFTRQPDGSYEIRNVASGKALDVADDRAWNNAEVRQWTPDNTAAQHWFIRDSGSGYYLQSALGDYVLDLSNGRTADGSTAALYSANDSAAQKFGLASADIAIPTNRNVRIESALRANLVLDIYGGSMANGGALQIYGWNGSGAQQYRFRLVGNNVVEIRNVRSGRVIDVPGNSKANGVKLQQYAANGSSAQHWMVRRAGSGGASAPVSFYGVASGKSFDLPGGSQRPGTRVQLYTGNNTVAQQWRIR</sequence>
<dbReference type="InterPro" id="IPR015510">
    <property type="entry name" value="PGRP"/>
</dbReference>
<dbReference type="SMART" id="SM00701">
    <property type="entry name" value="PGRP"/>
    <property type="match status" value="1"/>
</dbReference>
<feature type="signal peptide" evidence="3">
    <location>
        <begin position="1"/>
        <end position="47"/>
    </location>
</feature>
<feature type="domain" description="Ricin B lectin" evidence="4">
    <location>
        <begin position="617"/>
        <end position="749"/>
    </location>
</feature>
<dbReference type="PANTHER" id="PTHR11022">
    <property type="entry name" value="PEPTIDOGLYCAN RECOGNITION PROTEIN"/>
    <property type="match status" value="1"/>
</dbReference>
<dbReference type="GO" id="GO:0008270">
    <property type="term" value="F:zinc ion binding"/>
    <property type="evidence" value="ECO:0007669"/>
    <property type="project" value="InterPro"/>
</dbReference>
<dbReference type="SUPFAM" id="SSF55846">
    <property type="entry name" value="N-acetylmuramoyl-L-alanine amidase-like"/>
    <property type="match status" value="1"/>
</dbReference>
<dbReference type="CDD" id="cd06583">
    <property type="entry name" value="PGRP"/>
    <property type="match status" value="1"/>
</dbReference>
<dbReference type="GO" id="GO:0008745">
    <property type="term" value="F:N-acetylmuramoyl-L-alanine amidase activity"/>
    <property type="evidence" value="ECO:0007669"/>
    <property type="project" value="InterPro"/>
</dbReference>
<feature type="compositionally biased region" description="Low complexity" evidence="2">
    <location>
        <begin position="149"/>
        <end position="169"/>
    </location>
</feature>
<gene>
    <name evidence="6" type="ORF">EMB92_06405</name>
</gene>
<reference evidence="6 7" key="1">
    <citation type="journal article" date="2019" name="Syst. Appl. Microbiol.">
        <title>Characterization of Bifidobacterium species in feaces of the Egyptian fruit bat: Description of B. vespertilionis sp. nov. and B. rousetti sp. nov.</title>
        <authorList>
            <person name="Modesto M."/>
            <person name="Satti M."/>
            <person name="Watanabe K."/>
            <person name="Puglisi E."/>
            <person name="Morelli L."/>
            <person name="Huang C.-H."/>
            <person name="Liou J.-S."/>
            <person name="Miyashita M."/>
            <person name="Tamura T."/>
            <person name="Saito S."/>
            <person name="Mori K."/>
            <person name="Huang L."/>
            <person name="Sciavilla P."/>
            <person name="Sandri C."/>
            <person name="Spiezio C."/>
            <person name="Vitali F."/>
            <person name="Cavalieri D."/>
            <person name="Perpetuini G."/>
            <person name="Tofalo R."/>
            <person name="Bonetti A."/>
            <person name="Arita M."/>
            <person name="Mattarelli P."/>
        </authorList>
    </citation>
    <scope>NUCLEOTIDE SEQUENCE [LARGE SCALE GENOMIC DNA]</scope>
    <source>
        <strain evidence="6 7">RST27</strain>
    </source>
</reference>
<dbReference type="InterPro" id="IPR006619">
    <property type="entry name" value="PGRP_domain_met/bac"/>
</dbReference>
<dbReference type="Gene3D" id="2.80.10.50">
    <property type="match status" value="4"/>
</dbReference>
<dbReference type="PANTHER" id="PTHR11022:SF41">
    <property type="entry name" value="PEPTIDOGLYCAN-RECOGNITION PROTEIN LC-RELATED"/>
    <property type="match status" value="1"/>
</dbReference>
<dbReference type="InterPro" id="IPR000772">
    <property type="entry name" value="Ricin_B_lectin"/>
</dbReference>
<organism evidence="6 7">
    <name type="scientific">Bifidobacterium callitrichos</name>
    <dbReference type="NCBI Taxonomy" id="762209"/>
    <lineage>
        <taxon>Bacteria</taxon>
        <taxon>Bacillati</taxon>
        <taxon>Actinomycetota</taxon>
        <taxon>Actinomycetes</taxon>
        <taxon>Bifidobacteriales</taxon>
        <taxon>Bifidobacteriaceae</taxon>
        <taxon>Bifidobacterium</taxon>
    </lineage>
</organism>
<comment type="similarity">
    <text evidence="1">Belongs to the N-acetylmuramoyl-L-alanine amidase 2 family.</text>
</comment>
<feature type="compositionally biased region" description="Pro residues" evidence="2">
    <location>
        <begin position="170"/>
        <end position="183"/>
    </location>
</feature>
<dbReference type="GO" id="GO:0009253">
    <property type="term" value="P:peptidoglycan catabolic process"/>
    <property type="evidence" value="ECO:0007669"/>
    <property type="project" value="InterPro"/>
</dbReference>
<comment type="caution">
    <text evidence="6">The sequence shown here is derived from an EMBL/GenBank/DDBJ whole genome shotgun (WGS) entry which is preliminary data.</text>
</comment>
<proteinExistence type="inferred from homology"/>
<evidence type="ECO:0000256" key="2">
    <source>
        <dbReference type="SAM" id="MobiDB-lite"/>
    </source>
</evidence>
<dbReference type="CDD" id="cd00161">
    <property type="entry name" value="beta-trefoil_Ricin-like"/>
    <property type="match status" value="2"/>
</dbReference>
<feature type="chain" id="PRO_5024289798" description="N-acetylmuramoyl-L-alanine amidase" evidence="3">
    <location>
        <begin position="48"/>
        <end position="900"/>
    </location>
</feature>
<dbReference type="Pfam" id="PF01510">
    <property type="entry name" value="Amidase_2"/>
    <property type="match status" value="1"/>
</dbReference>
<dbReference type="InterPro" id="IPR035992">
    <property type="entry name" value="Ricin_B-like_lectins"/>
</dbReference>
<evidence type="ECO:0000256" key="3">
    <source>
        <dbReference type="SAM" id="SignalP"/>
    </source>
</evidence>
<protein>
    <recommendedName>
        <fullName evidence="8">N-acetylmuramoyl-L-alanine amidase</fullName>
    </recommendedName>
</protein>
<feature type="domain" description="Peptidoglycan recognition protein family" evidence="5">
    <location>
        <begin position="384"/>
        <end position="540"/>
    </location>
</feature>
<evidence type="ECO:0000313" key="7">
    <source>
        <dbReference type="Proteomes" id="UP000326060"/>
    </source>
</evidence>
<dbReference type="SMART" id="SM00458">
    <property type="entry name" value="RICIN"/>
    <property type="match status" value="2"/>
</dbReference>
<dbReference type="Proteomes" id="UP000326060">
    <property type="component" value="Unassembled WGS sequence"/>
</dbReference>
<dbReference type="EMBL" id="RZJP01000002">
    <property type="protein sequence ID" value="KAA8816528.1"/>
    <property type="molecule type" value="Genomic_DNA"/>
</dbReference>
<dbReference type="Gene3D" id="3.40.80.10">
    <property type="entry name" value="Peptidoglycan recognition protein-like"/>
    <property type="match status" value="1"/>
</dbReference>
<feature type="compositionally biased region" description="Gly residues" evidence="2">
    <location>
        <begin position="104"/>
        <end position="116"/>
    </location>
</feature>
<evidence type="ECO:0000259" key="5">
    <source>
        <dbReference type="SMART" id="SM00701"/>
    </source>
</evidence>
<evidence type="ECO:0000313" key="6">
    <source>
        <dbReference type="EMBL" id="KAA8816528.1"/>
    </source>
</evidence>
<feature type="compositionally biased region" description="Polar residues" evidence="2">
    <location>
        <begin position="322"/>
        <end position="332"/>
    </location>
</feature>
<feature type="domain" description="Ricin B lectin" evidence="4">
    <location>
        <begin position="759"/>
        <end position="900"/>
    </location>
</feature>
<dbReference type="AlphaFoldDB" id="A0A5M9ZCS2"/>
<feature type="region of interest" description="Disordered" evidence="2">
    <location>
        <begin position="72"/>
        <end position="195"/>
    </location>
</feature>
<evidence type="ECO:0008006" key="8">
    <source>
        <dbReference type="Google" id="ProtNLM"/>
    </source>
</evidence>
<keyword evidence="3" id="KW-0732">Signal</keyword>
<accession>A0A5M9ZCS2</accession>
<feature type="region of interest" description="Disordered" evidence="2">
    <location>
        <begin position="321"/>
        <end position="347"/>
    </location>
</feature>
<dbReference type="SUPFAM" id="SSF50370">
    <property type="entry name" value="Ricin B-like lectins"/>
    <property type="match status" value="2"/>
</dbReference>
<evidence type="ECO:0000259" key="4">
    <source>
        <dbReference type="SMART" id="SM00458"/>
    </source>
</evidence>
<dbReference type="PROSITE" id="PS50231">
    <property type="entry name" value="RICIN_B_LECTIN"/>
    <property type="match status" value="2"/>
</dbReference>
<dbReference type="InterPro" id="IPR002502">
    <property type="entry name" value="Amidase_domain"/>
</dbReference>
<dbReference type="Pfam" id="PF14200">
    <property type="entry name" value="RicinB_lectin_2"/>
    <property type="match status" value="2"/>
</dbReference>